<keyword evidence="1 4" id="KW-0963">Cytoplasm</keyword>
<evidence type="ECO:0000256" key="2">
    <source>
        <dbReference type="ARBA" id="ARBA00022701"/>
    </source>
</evidence>
<keyword evidence="3 4" id="KW-0206">Cytoskeleton</keyword>
<proteinExistence type="inferred from homology"/>
<dbReference type="GO" id="GO:0031122">
    <property type="term" value="P:cytoplasmic microtubule organization"/>
    <property type="evidence" value="ECO:0007669"/>
    <property type="project" value="TreeGrafter"/>
</dbReference>
<dbReference type="EMBL" id="CAJNOC010002603">
    <property type="protein sequence ID" value="CAF0942274.1"/>
    <property type="molecule type" value="Genomic_DNA"/>
</dbReference>
<dbReference type="Proteomes" id="UP000663879">
    <property type="component" value="Unassembled WGS sequence"/>
</dbReference>
<feature type="domain" description="Gamma-tubulin complex component 6 N-terminal" evidence="6">
    <location>
        <begin position="71"/>
        <end position="192"/>
    </location>
</feature>
<dbReference type="GO" id="GO:0051321">
    <property type="term" value="P:meiotic cell cycle"/>
    <property type="evidence" value="ECO:0007669"/>
    <property type="project" value="TreeGrafter"/>
</dbReference>
<feature type="domain" description="Gamma tubulin complex component protein N-terminal" evidence="5">
    <location>
        <begin position="254"/>
        <end position="509"/>
    </location>
</feature>
<dbReference type="OrthoDB" id="775571at2759"/>
<dbReference type="GO" id="GO:0007020">
    <property type="term" value="P:microtubule nucleation"/>
    <property type="evidence" value="ECO:0007669"/>
    <property type="project" value="InterPro"/>
</dbReference>
<evidence type="ECO:0000259" key="5">
    <source>
        <dbReference type="Pfam" id="PF17681"/>
    </source>
</evidence>
<dbReference type="GO" id="GO:0043015">
    <property type="term" value="F:gamma-tubulin binding"/>
    <property type="evidence" value="ECO:0007669"/>
    <property type="project" value="InterPro"/>
</dbReference>
<keyword evidence="8" id="KW-1185">Reference proteome</keyword>
<dbReference type="Pfam" id="PF19340">
    <property type="entry name" value="GCP6_N"/>
    <property type="match status" value="1"/>
</dbReference>
<dbReference type="GO" id="GO:0051011">
    <property type="term" value="F:microtubule minus-end binding"/>
    <property type="evidence" value="ECO:0007669"/>
    <property type="project" value="TreeGrafter"/>
</dbReference>
<sequence>MDSNLSHPKFSHQLIQSIDDLCLGEKLLLLNNDFKFEVLDSVNESLDWQLPTIKLTNLNLKDNIFKSFFTLKINDKNLDKIQQINKNTLFSALVSKQVSDSDGLDLNLDIPDLPDDVSLLKWQIPNTKTFEWVDYTELKEEVKVSNEDEGFYSNKNSPFIKKERQNLPDEIWDEILTLKFSEYLNWDMKKSKERLIIGFDLNKKIDETKLFLIDSPKELFDYFYYHYLNTINIILDRDIAQHKLLIKQSNFIIDCLNCMLSLPSISFVYSRSKSKFVFNTQIQVSGVSSEALASFSEEFTQIGTQHKKILEMLKIPFLNETCGSVVRSFINSIKDYLKFYSEKIIEYFSKVSQMTIIGLYSDIKPLIDQFKCLIKIINLENFDPDEPKSYFKGSDLIFYLFDLTRQSSNNDFSYQISLHLLTGSLEPFFKFIEKWTFEGKFMDKYDQFFIDFNRDFASSRDKNYLNRVYRLKEKFKDVDERDCCFIKNLYEDIFYCGRNLALLRTCDPDVSYK</sequence>
<dbReference type="Pfam" id="PF17681">
    <property type="entry name" value="GCP_N_terminal"/>
    <property type="match status" value="1"/>
</dbReference>
<dbReference type="AlphaFoldDB" id="A0A814CHN2"/>
<organism evidence="7 8">
    <name type="scientific">Brachionus calyciflorus</name>
    <dbReference type="NCBI Taxonomy" id="104777"/>
    <lineage>
        <taxon>Eukaryota</taxon>
        <taxon>Metazoa</taxon>
        <taxon>Spiralia</taxon>
        <taxon>Gnathifera</taxon>
        <taxon>Rotifera</taxon>
        <taxon>Eurotatoria</taxon>
        <taxon>Monogononta</taxon>
        <taxon>Pseudotrocha</taxon>
        <taxon>Ploima</taxon>
        <taxon>Brachionidae</taxon>
        <taxon>Brachionus</taxon>
    </lineage>
</organism>
<comment type="similarity">
    <text evidence="4">Belongs to the TUBGCP family.</text>
</comment>
<name>A0A814CHN2_9BILA</name>
<dbReference type="GO" id="GO:0005874">
    <property type="term" value="C:microtubule"/>
    <property type="evidence" value="ECO:0007669"/>
    <property type="project" value="UniProtKB-KW"/>
</dbReference>
<comment type="caution">
    <text evidence="7">The sequence shown here is derived from an EMBL/GenBank/DDBJ whole genome shotgun (WGS) entry which is preliminary data.</text>
</comment>
<protein>
    <recommendedName>
        <fullName evidence="4">Gamma-tubulin complex component</fullName>
    </recommendedName>
</protein>
<reference evidence="7" key="1">
    <citation type="submission" date="2021-02" db="EMBL/GenBank/DDBJ databases">
        <authorList>
            <person name="Nowell W R."/>
        </authorList>
    </citation>
    <scope>NUCLEOTIDE SEQUENCE</scope>
    <source>
        <strain evidence="7">Ploen Becks lab</strain>
    </source>
</reference>
<evidence type="ECO:0000256" key="1">
    <source>
        <dbReference type="ARBA" id="ARBA00022490"/>
    </source>
</evidence>
<dbReference type="InterPro" id="IPR045818">
    <property type="entry name" value="GCP6_N"/>
</dbReference>
<dbReference type="InterPro" id="IPR007259">
    <property type="entry name" value="GCP"/>
</dbReference>
<dbReference type="PANTHER" id="PTHR19302:SF70">
    <property type="entry name" value="GAMMA-TUBULIN COMPLEX COMPONENT 6"/>
    <property type="match status" value="1"/>
</dbReference>
<evidence type="ECO:0000313" key="8">
    <source>
        <dbReference type="Proteomes" id="UP000663879"/>
    </source>
</evidence>
<dbReference type="GO" id="GO:0000930">
    <property type="term" value="C:gamma-tubulin complex"/>
    <property type="evidence" value="ECO:0007669"/>
    <property type="project" value="TreeGrafter"/>
</dbReference>
<dbReference type="InterPro" id="IPR041470">
    <property type="entry name" value="GCP_N"/>
</dbReference>
<evidence type="ECO:0000256" key="4">
    <source>
        <dbReference type="RuleBase" id="RU363050"/>
    </source>
</evidence>
<dbReference type="GO" id="GO:0000278">
    <property type="term" value="P:mitotic cell cycle"/>
    <property type="evidence" value="ECO:0007669"/>
    <property type="project" value="TreeGrafter"/>
</dbReference>
<accession>A0A814CHN2</accession>
<dbReference type="PANTHER" id="PTHR19302">
    <property type="entry name" value="GAMMA TUBULIN COMPLEX PROTEIN"/>
    <property type="match status" value="1"/>
</dbReference>
<evidence type="ECO:0000313" key="7">
    <source>
        <dbReference type="EMBL" id="CAF0942274.1"/>
    </source>
</evidence>
<comment type="subcellular location">
    <subcellularLocation>
        <location evidence="4">Cytoplasm</location>
        <location evidence="4">Cytoskeleton</location>
        <location evidence="4">Microtubule organizing center</location>
    </subcellularLocation>
</comment>
<evidence type="ECO:0000256" key="3">
    <source>
        <dbReference type="ARBA" id="ARBA00023212"/>
    </source>
</evidence>
<dbReference type="GO" id="GO:0000922">
    <property type="term" value="C:spindle pole"/>
    <property type="evidence" value="ECO:0007669"/>
    <property type="project" value="InterPro"/>
</dbReference>
<evidence type="ECO:0000259" key="6">
    <source>
        <dbReference type="Pfam" id="PF19340"/>
    </source>
</evidence>
<gene>
    <name evidence="7" type="ORF">OXX778_LOCUS13493</name>
</gene>
<dbReference type="GO" id="GO:0051225">
    <property type="term" value="P:spindle assembly"/>
    <property type="evidence" value="ECO:0007669"/>
    <property type="project" value="TreeGrafter"/>
</dbReference>
<keyword evidence="2 4" id="KW-0493">Microtubule</keyword>